<comment type="caution">
    <text evidence="2">The sequence shown here is derived from an EMBL/GenBank/DDBJ whole genome shotgun (WGS) entry which is preliminary data.</text>
</comment>
<keyword evidence="1" id="KW-0472">Membrane</keyword>
<dbReference type="Proteomes" id="UP000003327">
    <property type="component" value="Unassembled WGS sequence"/>
</dbReference>
<keyword evidence="1" id="KW-0812">Transmembrane</keyword>
<proteinExistence type="predicted"/>
<gene>
    <name evidence="2" type="ORF">HMPREF0973_02802</name>
</gene>
<reference evidence="2 3" key="1">
    <citation type="submission" date="2009-09" db="EMBL/GenBank/DDBJ databases">
        <authorList>
            <person name="Weinstock G."/>
            <person name="Sodergren E."/>
            <person name="Clifton S."/>
            <person name="Fulton L."/>
            <person name="Fulton B."/>
            <person name="Courtney L."/>
            <person name="Fronick C."/>
            <person name="Harrison M."/>
            <person name="Strong C."/>
            <person name="Farmer C."/>
            <person name="Delahaunty K."/>
            <person name="Markovic C."/>
            <person name="Hall O."/>
            <person name="Minx P."/>
            <person name="Tomlinson C."/>
            <person name="Mitreva M."/>
            <person name="Nelson J."/>
            <person name="Hou S."/>
            <person name="Wollam A."/>
            <person name="Pepin K.H."/>
            <person name="Johnson M."/>
            <person name="Bhonagiri V."/>
            <person name="Nash W.E."/>
            <person name="Warren W."/>
            <person name="Chinwalla A."/>
            <person name="Mardis E.R."/>
            <person name="Wilson R.K."/>
        </authorList>
    </citation>
    <scope>NUCLEOTIDE SEQUENCE [LARGE SCALE GENOMIC DNA]</scope>
    <source>
        <strain evidence="2 3">F0319</strain>
    </source>
</reference>
<dbReference type="EMBL" id="ACVA01000072">
    <property type="protein sequence ID" value="EEX17227.1"/>
    <property type="molecule type" value="Genomic_DNA"/>
</dbReference>
<organism evidence="2 3">
    <name type="scientific">Prevotella veroralis F0319</name>
    <dbReference type="NCBI Taxonomy" id="649761"/>
    <lineage>
        <taxon>Bacteria</taxon>
        <taxon>Pseudomonadati</taxon>
        <taxon>Bacteroidota</taxon>
        <taxon>Bacteroidia</taxon>
        <taxon>Bacteroidales</taxon>
        <taxon>Prevotellaceae</taxon>
        <taxon>Prevotella</taxon>
    </lineage>
</organism>
<evidence type="ECO:0000313" key="3">
    <source>
        <dbReference type="Proteomes" id="UP000003327"/>
    </source>
</evidence>
<accession>C9MT32</accession>
<keyword evidence="3" id="KW-1185">Reference proteome</keyword>
<feature type="transmembrane region" description="Helical" evidence="1">
    <location>
        <begin position="21"/>
        <end position="41"/>
    </location>
</feature>
<protein>
    <submittedName>
        <fullName evidence="2">Uncharacterized protein</fullName>
    </submittedName>
</protein>
<sequence length="45" mass="5259">MNFIHPLFHKDSTPLLLQSKTALIIEELSLLSYLLFLGYLFEVIH</sequence>
<dbReference type="HOGENOM" id="CLU_3203729_0_0_10"/>
<dbReference type="STRING" id="649761.HMPREF0973_02802"/>
<keyword evidence="1" id="KW-1133">Transmembrane helix</keyword>
<name>C9MT32_9BACT</name>
<evidence type="ECO:0000313" key="2">
    <source>
        <dbReference type="EMBL" id="EEX17227.1"/>
    </source>
</evidence>
<dbReference type="AlphaFoldDB" id="C9MT32"/>
<evidence type="ECO:0000256" key="1">
    <source>
        <dbReference type="SAM" id="Phobius"/>
    </source>
</evidence>